<dbReference type="InterPro" id="IPR050229">
    <property type="entry name" value="GlpE_sulfurtransferase"/>
</dbReference>
<protein>
    <recommendedName>
        <fullName evidence="1">Rhodanese domain-containing protein</fullName>
    </recommendedName>
</protein>
<dbReference type="PANTHER" id="PTHR43031:SF1">
    <property type="entry name" value="PYRIDINE NUCLEOTIDE-DISULPHIDE OXIDOREDUCTASE"/>
    <property type="match status" value="1"/>
</dbReference>
<evidence type="ECO:0000313" key="2">
    <source>
        <dbReference type="EMBL" id="BCO26022.1"/>
    </source>
</evidence>
<dbReference type="EMBL" id="AP024238">
    <property type="protein sequence ID" value="BCO26022.1"/>
    <property type="molecule type" value="Genomic_DNA"/>
</dbReference>
<gene>
    <name evidence="2" type="ORF">MIZ03_0902</name>
</gene>
<dbReference type="InterPro" id="IPR001763">
    <property type="entry name" value="Rhodanese-like_dom"/>
</dbReference>
<name>A0ABN6D1Z0_9BURK</name>
<evidence type="ECO:0000313" key="3">
    <source>
        <dbReference type="Proteomes" id="UP000824366"/>
    </source>
</evidence>
<dbReference type="Proteomes" id="UP000824366">
    <property type="component" value="Chromosome"/>
</dbReference>
<dbReference type="CDD" id="cd00158">
    <property type="entry name" value="RHOD"/>
    <property type="match status" value="1"/>
</dbReference>
<organism evidence="2 3">
    <name type="scientific">Rhodoferax lithotrophicus</name>
    <dbReference type="NCBI Taxonomy" id="2798804"/>
    <lineage>
        <taxon>Bacteria</taxon>
        <taxon>Pseudomonadati</taxon>
        <taxon>Pseudomonadota</taxon>
        <taxon>Betaproteobacteria</taxon>
        <taxon>Burkholderiales</taxon>
        <taxon>Comamonadaceae</taxon>
        <taxon>Rhodoferax</taxon>
    </lineage>
</organism>
<dbReference type="SMART" id="SM00450">
    <property type="entry name" value="RHOD"/>
    <property type="match status" value="1"/>
</dbReference>
<proteinExistence type="predicted"/>
<dbReference type="Gene3D" id="3.40.250.10">
    <property type="entry name" value="Rhodanese-like domain"/>
    <property type="match status" value="1"/>
</dbReference>
<evidence type="ECO:0000259" key="1">
    <source>
        <dbReference type="PROSITE" id="PS50206"/>
    </source>
</evidence>
<accession>A0ABN6D1Z0</accession>
<reference evidence="2 3" key="1">
    <citation type="journal article" date="2021" name="Microbiol. Spectr.">
        <title>A Single Bacterium Capable of Oxidation and Reduction of Iron at Circumneutral pH.</title>
        <authorList>
            <person name="Kato S."/>
            <person name="Ohkuma M."/>
        </authorList>
    </citation>
    <scope>NUCLEOTIDE SEQUENCE [LARGE SCALE GENOMIC DNA]</scope>
    <source>
        <strain evidence="2 3">MIZ03</strain>
    </source>
</reference>
<dbReference type="InterPro" id="IPR036873">
    <property type="entry name" value="Rhodanese-like_dom_sf"/>
</dbReference>
<keyword evidence="3" id="KW-1185">Reference proteome</keyword>
<feature type="domain" description="Rhodanese" evidence="1">
    <location>
        <begin position="42"/>
        <end position="122"/>
    </location>
</feature>
<dbReference type="SUPFAM" id="SSF52821">
    <property type="entry name" value="Rhodanese/Cell cycle control phosphatase"/>
    <property type="match status" value="1"/>
</dbReference>
<sequence length="123" mass="13783">MGRGMDFWGIFEKYWPFMALGLWLAYKWWNSRRVVAMLPELRKNGAIFVDVRSAGEFAHGNAPGTINIPLPELGSRLGELPKSVPVVLCCASGTRSAMAKLLLKKNGYPMVHNIGTWSKFLDK</sequence>
<dbReference type="PANTHER" id="PTHR43031">
    <property type="entry name" value="FAD-DEPENDENT OXIDOREDUCTASE"/>
    <property type="match status" value="1"/>
</dbReference>
<dbReference type="Pfam" id="PF00581">
    <property type="entry name" value="Rhodanese"/>
    <property type="match status" value="1"/>
</dbReference>
<dbReference type="PROSITE" id="PS50206">
    <property type="entry name" value="RHODANESE_3"/>
    <property type="match status" value="1"/>
</dbReference>